<dbReference type="InterPro" id="IPR051910">
    <property type="entry name" value="ComF/GntX_DNA_util-trans"/>
</dbReference>
<organism evidence="3 4">
    <name type="scientific">Hungatella hathewayi</name>
    <dbReference type="NCBI Taxonomy" id="154046"/>
    <lineage>
        <taxon>Bacteria</taxon>
        <taxon>Bacillati</taxon>
        <taxon>Bacillota</taxon>
        <taxon>Clostridia</taxon>
        <taxon>Lachnospirales</taxon>
        <taxon>Lachnospiraceae</taxon>
        <taxon>Hungatella</taxon>
    </lineage>
</organism>
<comment type="caution">
    <text evidence="3">The sequence shown here is derived from an EMBL/GenBank/DDBJ whole genome shotgun (WGS) entry which is preliminary data.</text>
</comment>
<dbReference type="GeneID" id="93333687"/>
<comment type="similarity">
    <text evidence="1">Belongs to the ComF/GntX family.</text>
</comment>
<dbReference type="AlphaFoldDB" id="A0A3E2WR07"/>
<proteinExistence type="inferred from homology"/>
<dbReference type="Gene3D" id="3.40.50.2020">
    <property type="match status" value="1"/>
</dbReference>
<dbReference type="InterPro" id="IPR029057">
    <property type="entry name" value="PRTase-like"/>
</dbReference>
<name>A0A3E2WR07_9FIRM</name>
<reference evidence="3 4" key="1">
    <citation type="submission" date="2018-08" db="EMBL/GenBank/DDBJ databases">
        <title>A genome reference for cultivated species of the human gut microbiota.</title>
        <authorList>
            <person name="Zou Y."/>
            <person name="Xue W."/>
            <person name="Luo G."/>
        </authorList>
    </citation>
    <scope>NUCLEOTIDE SEQUENCE [LARGE SCALE GENOMIC DNA]</scope>
    <source>
        <strain evidence="3 4">AF19-21</strain>
    </source>
</reference>
<protein>
    <submittedName>
        <fullName evidence="3">ComF family protein</fullName>
    </submittedName>
</protein>
<evidence type="ECO:0000256" key="1">
    <source>
        <dbReference type="ARBA" id="ARBA00008007"/>
    </source>
</evidence>
<dbReference type="EMBL" id="QVIA01000015">
    <property type="protein sequence ID" value="RGC29657.1"/>
    <property type="molecule type" value="Genomic_DNA"/>
</dbReference>
<dbReference type="CDD" id="cd06223">
    <property type="entry name" value="PRTases_typeI"/>
    <property type="match status" value="1"/>
</dbReference>
<dbReference type="PANTHER" id="PTHR47505">
    <property type="entry name" value="DNA UTILIZATION PROTEIN YHGH"/>
    <property type="match status" value="1"/>
</dbReference>
<dbReference type="InterPro" id="IPR044005">
    <property type="entry name" value="DZR_2"/>
</dbReference>
<dbReference type="PANTHER" id="PTHR47505:SF1">
    <property type="entry name" value="DNA UTILIZATION PROTEIN YHGH"/>
    <property type="match status" value="1"/>
</dbReference>
<evidence type="ECO:0000313" key="3">
    <source>
        <dbReference type="EMBL" id="RGC29657.1"/>
    </source>
</evidence>
<dbReference type="SUPFAM" id="SSF53271">
    <property type="entry name" value="PRTase-like"/>
    <property type="match status" value="1"/>
</dbReference>
<gene>
    <name evidence="3" type="ORF">DWX41_14125</name>
</gene>
<evidence type="ECO:0000259" key="2">
    <source>
        <dbReference type="Pfam" id="PF18912"/>
    </source>
</evidence>
<evidence type="ECO:0000313" key="4">
    <source>
        <dbReference type="Proteomes" id="UP000261111"/>
    </source>
</evidence>
<dbReference type="InterPro" id="IPR000836">
    <property type="entry name" value="PRTase_dom"/>
</dbReference>
<dbReference type="Pfam" id="PF18912">
    <property type="entry name" value="DZR_2"/>
    <property type="match status" value="1"/>
</dbReference>
<sequence>MYTRILNLLYPQVCPFCGRISEQGICSVCKKKIIYVQEPRCMRCGKPLEKAEQEYCRDCTEHDAAYEQGRSVWLHREPVSDAIYRFKYGNKRNYGRIFAMEMAEHCGAQIRRWGVEEIIPIPLHPARKRKRGYNQAEILAEELGCLLHIPVRKDVLYRIRNTRPQKSLNDTERIRNLKGAFAVAGKEKVKAKVLIIDDIYTTGSTIRRCAKMLRLAGAEKVYFLTISIGQGL</sequence>
<accession>A0A3E2WR07</accession>
<feature type="domain" description="Double zinc ribbon" evidence="2">
    <location>
        <begin position="5"/>
        <end position="59"/>
    </location>
</feature>
<dbReference type="RefSeq" id="WP_044926749.1">
    <property type="nucleotide sequence ID" value="NZ_QVIA01000015.1"/>
</dbReference>
<dbReference type="Proteomes" id="UP000261111">
    <property type="component" value="Unassembled WGS sequence"/>
</dbReference>